<protein>
    <submittedName>
        <fullName evidence="1">Uncharacterized protein</fullName>
    </submittedName>
</protein>
<proteinExistence type="predicted"/>
<gene>
    <name evidence="1" type="ORF">PR048_010171</name>
</gene>
<evidence type="ECO:0000313" key="2">
    <source>
        <dbReference type="Proteomes" id="UP001159363"/>
    </source>
</evidence>
<dbReference type="Proteomes" id="UP001159363">
    <property type="component" value="Chromosome 3"/>
</dbReference>
<comment type="caution">
    <text evidence="1">The sequence shown here is derived from an EMBL/GenBank/DDBJ whole genome shotgun (WGS) entry which is preliminary data.</text>
</comment>
<name>A0ABQ9I2D3_9NEOP</name>
<sequence length="338" mass="38539">MTRHGLARVDQLLHSTCPRLGHQQQATRLFCRIHQTRAFVFMVVWSLASVFLKTGTDPTFRNVTTASPSKLCVFFCADFIVSSGFELTYLSLNPALHSRRDYTRIAQHESVGGALVSPRFASARLGFVSVFFLPETKASRQVSCRGENALSTFVTFHANADGLRVLLCFSCALNNVYDASLRISAIKNFSIEELKEKKDSLLATYRMHDIVEHVFRQEIPDIECMCSGMETLTIGRHQIQVFSQILKVRVRRLLHQENMRQCHDQVRPNNQLSTSYTQKKVSTGEKNQLDNHLLKLFTLDFQPLSIVEDKRFFNFVKVLNHTYTLPSRKMITSALLSA</sequence>
<evidence type="ECO:0000313" key="1">
    <source>
        <dbReference type="EMBL" id="KAJ8890662.1"/>
    </source>
</evidence>
<dbReference type="EMBL" id="JARBHB010000003">
    <property type="protein sequence ID" value="KAJ8890662.1"/>
    <property type="molecule type" value="Genomic_DNA"/>
</dbReference>
<keyword evidence="2" id="KW-1185">Reference proteome</keyword>
<organism evidence="1 2">
    <name type="scientific">Dryococelus australis</name>
    <dbReference type="NCBI Taxonomy" id="614101"/>
    <lineage>
        <taxon>Eukaryota</taxon>
        <taxon>Metazoa</taxon>
        <taxon>Ecdysozoa</taxon>
        <taxon>Arthropoda</taxon>
        <taxon>Hexapoda</taxon>
        <taxon>Insecta</taxon>
        <taxon>Pterygota</taxon>
        <taxon>Neoptera</taxon>
        <taxon>Polyneoptera</taxon>
        <taxon>Phasmatodea</taxon>
        <taxon>Verophasmatodea</taxon>
        <taxon>Anareolatae</taxon>
        <taxon>Phasmatidae</taxon>
        <taxon>Eurycanthinae</taxon>
        <taxon>Dryococelus</taxon>
    </lineage>
</organism>
<dbReference type="SUPFAM" id="SSF140996">
    <property type="entry name" value="Hermes dimerisation domain"/>
    <property type="match status" value="1"/>
</dbReference>
<accession>A0ABQ9I2D3</accession>
<reference evidence="1 2" key="1">
    <citation type="submission" date="2023-02" db="EMBL/GenBank/DDBJ databases">
        <title>LHISI_Scaffold_Assembly.</title>
        <authorList>
            <person name="Stuart O.P."/>
            <person name="Cleave R."/>
            <person name="Magrath M.J.L."/>
            <person name="Mikheyev A.S."/>
        </authorList>
    </citation>
    <scope>NUCLEOTIDE SEQUENCE [LARGE SCALE GENOMIC DNA]</scope>
    <source>
        <strain evidence="1">Daus_M_001</strain>
        <tissue evidence="1">Leg muscle</tissue>
    </source>
</reference>